<dbReference type="Pfam" id="PF13537">
    <property type="entry name" value="GATase_7"/>
    <property type="match status" value="1"/>
</dbReference>
<keyword evidence="4" id="KW-0547">Nucleotide-binding</keyword>
<dbReference type="InterPro" id="IPR017932">
    <property type="entry name" value="GATase_2_dom"/>
</dbReference>
<reference evidence="11" key="1">
    <citation type="submission" date="2015-07" db="EMBL/GenBank/DDBJ databases">
        <title>Near-Complete Genome Sequence of the Cellulolytic Bacterium Bacteroides (Pseudobacteroides) cellulosolvens ATCC 35603.</title>
        <authorList>
            <person name="Dassa B."/>
            <person name="Utturkar S.M."/>
            <person name="Klingeman D.M."/>
            <person name="Hurt R.A."/>
            <person name="Keller M."/>
            <person name="Xu J."/>
            <person name="Reddy Y.H.K."/>
            <person name="Borovok I."/>
            <person name="Grinberg I.R."/>
            <person name="Lamed R."/>
            <person name="Zhivin O."/>
            <person name="Bayer E.A."/>
            <person name="Brown S.D."/>
        </authorList>
    </citation>
    <scope>NUCLEOTIDE SEQUENCE [LARGE SCALE GENOMIC DNA]</scope>
    <source>
        <strain evidence="11">DSM 2933</strain>
    </source>
</reference>
<dbReference type="eggNOG" id="COG0367">
    <property type="taxonomic scope" value="Bacteria"/>
</dbReference>
<dbReference type="Proteomes" id="UP000036923">
    <property type="component" value="Unassembled WGS sequence"/>
</dbReference>
<comment type="similarity">
    <text evidence="2">Belongs to the asparagine synthetase family.</text>
</comment>
<comment type="pathway">
    <text evidence="1">Amino-acid biosynthesis; L-asparagine biosynthesis; L-asparagine from L-aspartate (L-Gln route): step 1/1.</text>
</comment>
<dbReference type="GO" id="GO:0004066">
    <property type="term" value="F:asparagine synthase (glutamine-hydrolyzing) activity"/>
    <property type="evidence" value="ECO:0007669"/>
    <property type="project" value="UniProtKB-EC"/>
</dbReference>
<sequence length="398" mass="44526">MCGIAGWINLNEDIRPFQDKLEQMTSKLMYRGPDARGKWTSTHALIGHTRLIVVDPAGGGQPMVKTYGNRQYVITYNGELYNTSDLREELELLGHKFISNSDTEVLLVSYIEWGPQCVERLNGIYAFGVWDEYSQSLFLARDRFGVKPLFYAQVGNSLIFGSEIKVLLESNLIKPQIDKDGLLEIFSLGPARSPGIGVFKGIHELNPAHCLLHNSNGTFVRKYWSLTSYEHKDNLEYTIDTVRDLVKDAVARQLVADVPVCVFLSGGLDSSAITAIAAKSFYASGKNKLHTYSIDYAGNDLFFKANDFQPDSDAYWVKRMSEEFGTCHHYITIDNESLAKALEDAVLARDLPGMADIDSSLLLFCRKVKQDATVALSGECAISLMYYHMLILKCPQAI</sequence>
<dbReference type="SUPFAM" id="SSF52402">
    <property type="entry name" value="Adenine nucleotide alpha hydrolases-like"/>
    <property type="match status" value="1"/>
</dbReference>
<evidence type="ECO:0000256" key="8">
    <source>
        <dbReference type="ARBA" id="ARBA00048741"/>
    </source>
</evidence>
<dbReference type="PATRIC" id="fig|398512.5.peg.2236"/>
<evidence type="ECO:0000256" key="7">
    <source>
        <dbReference type="ARBA" id="ARBA00022962"/>
    </source>
</evidence>
<dbReference type="CDD" id="cd01991">
    <property type="entry name" value="Asn_synthase_B_C"/>
    <property type="match status" value="1"/>
</dbReference>
<evidence type="ECO:0000313" key="10">
    <source>
        <dbReference type="EMBL" id="KNY26879.1"/>
    </source>
</evidence>
<keyword evidence="6" id="KW-0061">Asparagine biosynthesis</keyword>
<dbReference type="PROSITE" id="PS51278">
    <property type="entry name" value="GATASE_TYPE_2"/>
    <property type="match status" value="1"/>
</dbReference>
<dbReference type="GO" id="GO:0005829">
    <property type="term" value="C:cytosol"/>
    <property type="evidence" value="ECO:0007669"/>
    <property type="project" value="TreeGrafter"/>
</dbReference>
<evidence type="ECO:0000256" key="3">
    <source>
        <dbReference type="ARBA" id="ARBA00012737"/>
    </source>
</evidence>
<dbReference type="InterPro" id="IPR006426">
    <property type="entry name" value="Asn_synth_AEB"/>
</dbReference>
<dbReference type="PANTHER" id="PTHR43284">
    <property type="entry name" value="ASPARAGINE SYNTHETASE (GLUTAMINE-HYDROLYZING)"/>
    <property type="match status" value="1"/>
</dbReference>
<dbReference type="AlphaFoldDB" id="A0A0L6JM84"/>
<keyword evidence="6" id="KW-0028">Amino-acid biosynthesis</keyword>
<dbReference type="CDD" id="cd00712">
    <property type="entry name" value="AsnB"/>
    <property type="match status" value="1"/>
</dbReference>
<proteinExistence type="inferred from homology"/>
<dbReference type="NCBIfam" id="TIGR01536">
    <property type="entry name" value="asn_synth_AEB"/>
    <property type="match status" value="1"/>
</dbReference>
<dbReference type="OrthoDB" id="9763290at2"/>
<dbReference type="InterPro" id="IPR051786">
    <property type="entry name" value="ASN_synthetase/amidase"/>
</dbReference>
<evidence type="ECO:0000259" key="9">
    <source>
        <dbReference type="PROSITE" id="PS51278"/>
    </source>
</evidence>
<dbReference type="EMBL" id="LGTC01000001">
    <property type="protein sequence ID" value="KNY26879.1"/>
    <property type="molecule type" value="Genomic_DNA"/>
</dbReference>
<keyword evidence="10" id="KW-0436">Ligase</keyword>
<evidence type="ECO:0000256" key="6">
    <source>
        <dbReference type="ARBA" id="ARBA00022888"/>
    </source>
</evidence>
<feature type="domain" description="Glutamine amidotransferase type-2" evidence="9">
    <location>
        <begin position="2"/>
        <end position="216"/>
    </location>
</feature>
<dbReference type="PANTHER" id="PTHR43284:SF1">
    <property type="entry name" value="ASPARAGINE SYNTHETASE"/>
    <property type="match status" value="1"/>
</dbReference>
<dbReference type="RefSeq" id="WP_050753348.1">
    <property type="nucleotide sequence ID" value="NZ_KN050764.1"/>
</dbReference>
<dbReference type="InterPro" id="IPR029055">
    <property type="entry name" value="Ntn_hydrolases_N"/>
</dbReference>
<dbReference type="InterPro" id="IPR014729">
    <property type="entry name" value="Rossmann-like_a/b/a_fold"/>
</dbReference>
<accession>A0A0L6JM84</accession>
<dbReference type="EC" id="6.3.5.4" evidence="3"/>
<evidence type="ECO:0000256" key="1">
    <source>
        <dbReference type="ARBA" id="ARBA00005187"/>
    </source>
</evidence>
<keyword evidence="5" id="KW-0067">ATP-binding</keyword>
<keyword evidence="7" id="KW-0315">Glutamine amidotransferase</keyword>
<dbReference type="Gene3D" id="3.40.50.620">
    <property type="entry name" value="HUPs"/>
    <property type="match status" value="1"/>
</dbReference>
<evidence type="ECO:0000313" key="11">
    <source>
        <dbReference type="Proteomes" id="UP000036923"/>
    </source>
</evidence>
<dbReference type="InterPro" id="IPR001962">
    <property type="entry name" value="Asn_synthase"/>
</dbReference>
<dbReference type="Gene3D" id="3.60.20.10">
    <property type="entry name" value="Glutamine Phosphoribosylpyrophosphate, subunit 1, domain 1"/>
    <property type="match status" value="1"/>
</dbReference>
<evidence type="ECO:0000256" key="4">
    <source>
        <dbReference type="ARBA" id="ARBA00022741"/>
    </source>
</evidence>
<gene>
    <name evidence="10" type="ORF">Bccel_2144</name>
</gene>
<evidence type="ECO:0000256" key="5">
    <source>
        <dbReference type="ARBA" id="ARBA00022840"/>
    </source>
</evidence>
<name>A0A0L6JM84_9FIRM</name>
<dbReference type="SUPFAM" id="SSF56235">
    <property type="entry name" value="N-terminal nucleophile aminohydrolases (Ntn hydrolases)"/>
    <property type="match status" value="1"/>
</dbReference>
<organism evidence="10 11">
    <name type="scientific">Pseudobacteroides cellulosolvens ATCC 35603 = DSM 2933</name>
    <dbReference type="NCBI Taxonomy" id="398512"/>
    <lineage>
        <taxon>Bacteria</taxon>
        <taxon>Bacillati</taxon>
        <taxon>Bacillota</taxon>
        <taxon>Clostridia</taxon>
        <taxon>Eubacteriales</taxon>
        <taxon>Oscillospiraceae</taxon>
        <taxon>Pseudobacteroides</taxon>
    </lineage>
</organism>
<dbReference type="GO" id="GO:0006529">
    <property type="term" value="P:asparagine biosynthetic process"/>
    <property type="evidence" value="ECO:0007669"/>
    <property type="project" value="UniProtKB-KW"/>
</dbReference>
<dbReference type="STRING" id="398512.Bccel_2144"/>
<dbReference type="GO" id="GO:0005524">
    <property type="term" value="F:ATP binding"/>
    <property type="evidence" value="ECO:0007669"/>
    <property type="project" value="UniProtKB-KW"/>
</dbReference>
<protein>
    <recommendedName>
        <fullName evidence="3">asparagine synthase (glutamine-hydrolyzing)</fullName>
        <ecNumber evidence="3">6.3.5.4</ecNumber>
    </recommendedName>
</protein>
<dbReference type="Pfam" id="PF00733">
    <property type="entry name" value="Asn_synthase"/>
    <property type="match status" value="1"/>
</dbReference>
<keyword evidence="11" id="KW-1185">Reference proteome</keyword>
<evidence type="ECO:0000256" key="2">
    <source>
        <dbReference type="ARBA" id="ARBA00005752"/>
    </source>
</evidence>
<comment type="caution">
    <text evidence="10">The sequence shown here is derived from an EMBL/GenBank/DDBJ whole genome shotgun (WGS) entry which is preliminary data.</text>
</comment>
<dbReference type="InterPro" id="IPR033738">
    <property type="entry name" value="AsnB_N"/>
</dbReference>
<comment type="catalytic activity">
    <reaction evidence="8">
        <text>L-aspartate + L-glutamine + ATP + H2O = L-asparagine + L-glutamate + AMP + diphosphate + H(+)</text>
        <dbReference type="Rhea" id="RHEA:12228"/>
        <dbReference type="ChEBI" id="CHEBI:15377"/>
        <dbReference type="ChEBI" id="CHEBI:15378"/>
        <dbReference type="ChEBI" id="CHEBI:29985"/>
        <dbReference type="ChEBI" id="CHEBI:29991"/>
        <dbReference type="ChEBI" id="CHEBI:30616"/>
        <dbReference type="ChEBI" id="CHEBI:33019"/>
        <dbReference type="ChEBI" id="CHEBI:58048"/>
        <dbReference type="ChEBI" id="CHEBI:58359"/>
        <dbReference type="ChEBI" id="CHEBI:456215"/>
        <dbReference type="EC" id="6.3.5.4"/>
    </reaction>
</comment>